<dbReference type="InterPro" id="IPR051346">
    <property type="entry name" value="OTU_Deubiquitinase"/>
</dbReference>
<dbReference type="InterPro" id="IPR046541">
    <property type="entry name" value="DUF6606"/>
</dbReference>
<keyword evidence="3" id="KW-0645">Protease</keyword>
<evidence type="ECO:0000313" key="12">
    <source>
        <dbReference type="EMBL" id="PHH83232.1"/>
    </source>
</evidence>
<accession>A0A2C5ZTP1</accession>
<dbReference type="Pfam" id="PF12359">
    <property type="entry name" value="DUF3645"/>
    <property type="match status" value="1"/>
</dbReference>
<feature type="domain" description="DUF3645" evidence="10">
    <location>
        <begin position="2370"/>
        <end position="2398"/>
    </location>
</feature>
<evidence type="ECO:0000259" key="10">
    <source>
        <dbReference type="Pfam" id="PF12359"/>
    </source>
</evidence>
<dbReference type="OrthoDB" id="3182339at2759"/>
<evidence type="ECO:0000256" key="6">
    <source>
        <dbReference type="ARBA" id="ARBA00022807"/>
    </source>
</evidence>
<evidence type="ECO:0000256" key="8">
    <source>
        <dbReference type="SAM" id="MobiDB-lite"/>
    </source>
</evidence>
<evidence type="ECO:0000259" key="9">
    <source>
        <dbReference type="Pfam" id="PF12340"/>
    </source>
</evidence>
<keyword evidence="4" id="KW-0833">Ubl conjugation pathway</keyword>
<evidence type="ECO:0000256" key="3">
    <source>
        <dbReference type="ARBA" id="ARBA00022670"/>
    </source>
</evidence>
<evidence type="ECO:0000256" key="5">
    <source>
        <dbReference type="ARBA" id="ARBA00022801"/>
    </source>
</evidence>
<proteinExistence type="predicted"/>
<dbReference type="Pfam" id="PF12340">
    <property type="entry name" value="DUF3638"/>
    <property type="match status" value="1"/>
</dbReference>
<feature type="region of interest" description="Disordered" evidence="8">
    <location>
        <begin position="174"/>
        <end position="197"/>
    </location>
</feature>
<dbReference type="Proteomes" id="UP000224854">
    <property type="component" value="Unassembled WGS sequence"/>
</dbReference>
<keyword evidence="7" id="KW-0175">Coiled coil</keyword>
<keyword evidence="6" id="KW-0788">Thiol protease</keyword>
<keyword evidence="13" id="KW-1185">Reference proteome</keyword>
<dbReference type="PANTHER" id="PTHR13367">
    <property type="entry name" value="UBIQUITIN THIOESTERASE"/>
    <property type="match status" value="1"/>
</dbReference>
<evidence type="ECO:0000259" key="11">
    <source>
        <dbReference type="Pfam" id="PF20255"/>
    </source>
</evidence>
<name>A0A2C5ZTP1_9HYPO</name>
<feature type="compositionally biased region" description="Basic and acidic residues" evidence="8">
    <location>
        <begin position="179"/>
        <end position="197"/>
    </location>
</feature>
<dbReference type="PANTHER" id="PTHR13367:SF34">
    <property type="match status" value="1"/>
</dbReference>
<dbReference type="EC" id="3.4.19.12" evidence="2"/>
<evidence type="ECO:0000256" key="4">
    <source>
        <dbReference type="ARBA" id="ARBA00022786"/>
    </source>
</evidence>
<evidence type="ECO:0000256" key="2">
    <source>
        <dbReference type="ARBA" id="ARBA00012759"/>
    </source>
</evidence>
<protein>
    <recommendedName>
        <fullName evidence="2">ubiquitinyl hydrolase 1</fullName>
        <ecNumber evidence="2">3.4.19.12</ecNumber>
    </recommendedName>
</protein>
<feature type="domain" description="DUF6606" evidence="11">
    <location>
        <begin position="13"/>
        <end position="279"/>
    </location>
</feature>
<dbReference type="EMBL" id="NJEU01000021">
    <property type="protein sequence ID" value="PHH83232.1"/>
    <property type="molecule type" value="Genomic_DNA"/>
</dbReference>
<sequence length="3120" mass="355709">MANLSQETVKYLHHHLFLPSNLPGTYDGSGNKDAAMNDFVLKSLEHFLKTAGNKHKEAVIAAISVVESVQTCQNANGTLHEPGVSKVLHQLVNPGARAAFHITAQNAGILASNSDNFVCFEFFELSPVNSQVHDTRGRLIRHFPASAIRISLETFSQSEFQAVMAKTMAKMSHQVVPGTKEKVRKAEQDHDEERDTTHPRIVTELLMSILRGMGEMTDVEGIRKNTREEVMWNTDRRPWRRSPLWLLIRVSLQLTMARIGGESNTYKCFMVFLLARVLEAAKRQNESSDALFTMSAKICRRLKKLGHEEQGDWLATVESIVSQASECIANRWRGIQNRCERGFDLEALKKLNMPNDASVTLEDMQTFISSVSNRREEKTLGFCPTAGLDLLPPENLPKVVDIKDSYYSRHHLALVEAWVAQHLESWIQAHMAEEFTPQAIYNRMKDYHKEAAEKYNGRPENMSKMFLVVLELWVALDRAAIHAIPLLRDYDPEVPIQVFQALLLASKSEMERLVGAEVYIRGRYEYANKVRRPSALYSYGEMESFQVRYFSQSTLHQNLKKRIENDATREREAKRREFEGLQKEYQELMAQYRQRTCDQVENENDGIVYFTHSSSCARCTFQKRASDLTIWVHEWPLSDKYIEAQATVFELSAPAAFLAWRDATVFFLDNVLECKNSTNSKPDTPYPLRDYNALLPYRSSEIKRRIHLVSNTKPHVATHRNKRIVGESSVADVLVNNGLSFNFLDANRDEFLGSMDLTFSVSEKCTLRLPARSRSLQCFITRTHEKPEGEAPNQVLAMQYTCPEHMVLGEFKALVTLPLGYRIQWLNVLTQLAMPEIDFNKLETAIFLLQISHQAGPANLDAHERCSHARLCDLKFGTKMHEYLHDSVLRIKENWESHTALATFIFLTTRLLSMALSSLEESFLQLLCKMRDISYRWLLKVRQRAHELTSDEHRLEFQHIKLSISLLCAATFSVDDGHLEPILSEPEQAAILIEVSIDIYNNANLLDEDTHSLQQIMHDRWIQTLHRARPMFSTSLDTSLRDAALNIAVKKCWPAFTAQSPWTLANSTCHWFETESSQLQVHLDILKGKLLVDGRPLSRLPHEYEAHAEYKRLFGRSVLDVMPSPLPGLDFCSTKSFKNNTAHFGLQEVHGEYDILVCIVKDESILELVPPRVFKGLLPNCFVENYLHWYHCSEDVIEFRPLNDPWTYSDGNWFLSRHDSSWKLARSNNKILMNPKSNTAVLITEFFSRLEAPLDLYMAFNSETKLLSIELPRLRLTFFLEQGSSVIQSKQFQSMQLDAEQRVGTLVGFESKLVLRDMRDAQIRRIVIPHGEISFEKTHHGSFGAHVTARVNYGTSYRVNAYTIDSLLCRLKDDGTMDSRLHLCYAHALTSFSIPDPFTGRTGTEQALSILNSAFVRSAFSLSDTALNTLKCIAQITPKRSYYPSELRVMQKVKWNASLGPLAQDSRFFVRVQKILDRVFQLQSLYGTGPSDEIDLNQAHMDLVKREINKASVICVSGFGAEKFTHRHDHVYKPRDSATRSTQTKDISEIVHRINIGQKSLLYGVSSNLAGHLYTLLKTTPVLGKNAPMPMTMEYDSAWLDSPETFLSSLWCPYHQAVKQNRLFPDKFQAMVWLAALSYAEHRDEQVIQTLLCLYLSSSVSSPILPDYPRFELAEGDGIRKDQVLELVSRSTKPLRQCPEVNMKALDGEEPQEHMNRRNAEYSSSRKRAAESFWSQIAPEWPCATPRQPSSDLCKTYINMQDAMRTVKAKWDIWYANLQFTNYLESLAKNLRQLSVVPIPVRINRQVRPPTKLNPIQGFISISDTFSNTPGIIHDEIPRELDRYLRQEPSSGSKNNKLEQVLKHMDLKAKFGYERRYLEELRKSHTDLLEHGAKQSITDKDSLNESLQKHLKNCEDHVQVIYKSLSEAVRLTPKPSSSQETGTCHTITSIMVKAEFYPRICPVFFLQQLRNSAWKLLSPKWKKAIVRYATAITFLQQARRLVQVQDDEFYVLQELQNTGRQGWNPYDHPEWLLLECESELMVRKGQIEVARQMIKPPKGRNSVMQLNMGEGKSSVIIPLVSLALSDGSQLVRVIVGKPQAKQMYQILMSKLAGWINRPVYRMPFSRAIQLDLDKANKILQLAEKCMKKGGVMMVQPEHLLSFQLMGVETQIGGQSALAKSLLDTQSFFDKSARDIVDESDENFSVKFELIYTIGQQQPIDYSPERWTIVQEVLNLIAEISSSLKSEFPQSVDLDNRRVGRYPRIRVLRTDAQEAMVSRVANIILENGIAGLPLAGQPLQMKEKIRVYITKLTPSREEIMAVQESPFWSETTIKPILLLRGLFAGGILAFALGQKRWRVNYGIDENRDKKIKLAVPFRAKDSPTPRSEFSHPDVVIILTCLSYYYSGLGNSHLFVIFEQLLRSEDSTIEYGIWVKYCKKLPEPYKQLKGINLCDRIQCESEIFPHLRYSKGAIDYFLSKMVFAKESREFPFKLTASGWDLGKKKTRPVTGFSGTNDSRYVLPLDVTQLDLPRQRHTNALVLEYLLQPENSIATAPQAAKTSSFDSETLLDMMAAMSPKPRVVLDVGAQIIDVCNLEFSREWLGLAQYRDDDQIQAVIFFNDADELVVLDKAGNIEELQASPFATQLGQCLVLLDEAHTRGTDLKLPADYRAAVTLGANLTKDRLVQACMRMRRLGKGQSVVFCIPWEVSHNIHLHQGRASALQDSITIADVLCWVIKDTCDDLQRTVPLWLTQGCRFHSQNPIWEDRPRSDGANDESKTQWAKKFLEPEAQVLEQQYMPEKASTSLASMLESVNSSVRELFEKPCADFGLIKVCRTTMMHEEQERELSPEVERVQQIERPPPVKAEKHDIDRDVRHFISNGLFPKTPMGLIPAFEALRNTSAAAHLDVAGFPKHLWVTRDFSRTVEMGTEQGFSDSFQRSMQWLVTSNCMTEADARVLVISPFEAQGLISDIQESKVVTLHIYAPQISLELKPLDHLALYTVPERDTSPSIPRQVTIQLNLFAGQLYIASFKEYTHVCEALGLASTRPGEDVTLGPDGFIPPGLGTGSLINNSGLTKSPVKFFKVLMTRIRRNCETIERTHMGKRLDGVFLRPRDFESLDD</sequence>
<comment type="catalytic activity">
    <reaction evidence="1">
        <text>Thiol-dependent hydrolysis of ester, thioester, amide, peptide and isopeptide bonds formed by the C-terminal Gly of ubiquitin (a 76-residue protein attached to proteins as an intracellular targeting signal).</text>
        <dbReference type="EC" id="3.4.19.12"/>
    </reaction>
</comment>
<evidence type="ECO:0000256" key="7">
    <source>
        <dbReference type="SAM" id="Coils"/>
    </source>
</evidence>
<dbReference type="GO" id="GO:0004843">
    <property type="term" value="F:cysteine-type deubiquitinase activity"/>
    <property type="evidence" value="ECO:0007669"/>
    <property type="project" value="UniProtKB-EC"/>
</dbReference>
<keyword evidence="5" id="KW-0378">Hydrolase</keyword>
<comment type="caution">
    <text evidence="12">The sequence shown here is derived from an EMBL/GenBank/DDBJ whole genome shotgun (WGS) entry which is preliminary data.</text>
</comment>
<dbReference type="Pfam" id="PF20255">
    <property type="entry name" value="DUF6606"/>
    <property type="match status" value="1"/>
</dbReference>
<dbReference type="InterPro" id="IPR022099">
    <property type="entry name" value="DUF3638"/>
</dbReference>
<dbReference type="InterPro" id="IPR022105">
    <property type="entry name" value="DUF3645"/>
</dbReference>
<evidence type="ECO:0000313" key="13">
    <source>
        <dbReference type="Proteomes" id="UP000224854"/>
    </source>
</evidence>
<feature type="coiled-coil region" evidence="7">
    <location>
        <begin position="556"/>
        <end position="591"/>
    </location>
</feature>
<dbReference type="GO" id="GO:0006508">
    <property type="term" value="P:proteolysis"/>
    <property type="evidence" value="ECO:0007669"/>
    <property type="project" value="UniProtKB-KW"/>
</dbReference>
<evidence type="ECO:0000256" key="1">
    <source>
        <dbReference type="ARBA" id="ARBA00000707"/>
    </source>
</evidence>
<feature type="domain" description="DUF3638" evidence="9">
    <location>
        <begin position="2021"/>
        <end position="2243"/>
    </location>
</feature>
<reference evidence="12 13" key="1">
    <citation type="submission" date="2017-06" db="EMBL/GenBank/DDBJ databases">
        <title>Ant-infecting Ophiocordyceps genomes reveal a high diversity of potential behavioral manipulation genes and a possible major role for enterotoxins.</title>
        <authorList>
            <person name="De Bekker C."/>
            <person name="Evans H.C."/>
            <person name="Brachmann A."/>
            <person name="Hughes D.P."/>
        </authorList>
    </citation>
    <scope>NUCLEOTIDE SEQUENCE [LARGE SCALE GENOMIC DNA]</scope>
    <source>
        <strain evidence="12 13">1348a</strain>
    </source>
</reference>
<gene>
    <name evidence="12" type="ORF">CDD82_2843</name>
</gene>
<organism evidence="12 13">
    <name type="scientific">Ophiocordyceps australis</name>
    <dbReference type="NCBI Taxonomy" id="1399860"/>
    <lineage>
        <taxon>Eukaryota</taxon>
        <taxon>Fungi</taxon>
        <taxon>Dikarya</taxon>
        <taxon>Ascomycota</taxon>
        <taxon>Pezizomycotina</taxon>
        <taxon>Sordariomycetes</taxon>
        <taxon>Hypocreomycetidae</taxon>
        <taxon>Hypocreales</taxon>
        <taxon>Ophiocordycipitaceae</taxon>
        <taxon>Ophiocordyceps</taxon>
    </lineage>
</organism>